<reference evidence="1 2" key="1">
    <citation type="journal article" date="2022" name="New Phytol.">
        <title>Ecological generalism drives hyperdiversity of secondary metabolite gene clusters in xylarialean endophytes.</title>
        <authorList>
            <person name="Franco M.E.E."/>
            <person name="Wisecaver J.H."/>
            <person name="Arnold A.E."/>
            <person name="Ju Y.M."/>
            <person name="Slot J.C."/>
            <person name="Ahrendt S."/>
            <person name="Moore L.P."/>
            <person name="Eastman K.E."/>
            <person name="Scott K."/>
            <person name="Konkel Z."/>
            <person name="Mondo S.J."/>
            <person name="Kuo A."/>
            <person name="Hayes R.D."/>
            <person name="Haridas S."/>
            <person name="Andreopoulos B."/>
            <person name="Riley R."/>
            <person name="LaButti K."/>
            <person name="Pangilinan J."/>
            <person name="Lipzen A."/>
            <person name="Amirebrahimi M."/>
            <person name="Yan J."/>
            <person name="Adam C."/>
            <person name="Keymanesh K."/>
            <person name="Ng V."/>
            <person name="Louie K."/>
            <person name="Northen T."/>
            <person name="Drula E."/>
            <person name="Henrissat B."/>
            <person name="Hsieh H.M."/>
            <person name="Youens-Clark K."/>
            <person name="Lutzoni F."/>
            <person name="Miadlikowska J."/>
            <person name="Eastwood D.C."/>
            <person name="Hamelin R.C."/>
            <person name="Grigoriev I.V."/>
            <person name="U'Ren J.M."/>
        </authorList>
    </citation>
    <scope>NUCLEOTIDE SEQUENCE [LARGE SCALE GENOMIC DNA]</scope>
    <source>
        <strain evidence="1 2">ER1909</strain>
    </source>
</reference>
<organism evidence="1 2">
    <name type="scientific">Hypoxylon rubiginosum</name>
    <dbReference type="NCBI Taxonomy" id="110542"/>
    <lineage>
        <taxon>Eukaryota</taxon>
        <taxon>Fungi</taxon>
        <taxon>Dikarya</taxon>
        <taxon>Ascomycota</taxon>
        <taxon>Pezizomycotina</taxon>
        <taxon>Sordariomycetes</taxon>
        <taxon>Xylariomycetidae</taxon>
        <taxon>Xylariales</taxon>
        <taxon>Hypoxylaceae</taxon>
        <taxon>Hypoxylon</taxon>
    </lineage>
</organism>
<comment type="caution">
    <text evidence="1">The sequence shown here is derived from an EMBL/GenBank/DDBJ whole genome shotgun (WGS) entry which is preliminary data.</text>
</comment>
<proteinExistence type="predicted"/>
<evidence type="ECO:0000313" key="1">
    <source>
        <dbReference type="EMBL" id="KAI6083258.1"/>
    </source>
</evidence>
<keyword evidence="2" id="KW-1185">Reference proteome</keyword>
<accession>A0ACC0CSJ4</accession>
<gene>
    <name evidence="1" type="ORF">F4821DRAFT_195291</name>
</gene>
<sequence>MSRSIVSWLAVAVSVATAAAAVADPGCQTAAPQQHTINVHATQMNMTDPPFGIVYAREDIAFVGAGLKVDMINTANFRPALAREIALPESLTGPAGSGTDGAASGLALSHDKRYVYASIGPGAAIIDVEKAIAGDAKPVVGSLIGTTGVSAIQVTISPDDDYVFVTQEYGTNATRNRGTIEVFQVHRSFNGSVYGTNKGYATLGYAVVGTGLSRDGSMMYATSEVTAQSTSPNETQGTLSVLDVATLKTNPAQALLRSVDAGCSPVRLTLSPDGKHVWVTARLSNKLLAFSTAKLDSDHPNDALEASVQVGTSPVGVAIANNGRHIITADSDRFDYANATTGLTVVDTEAALRGAQGFPQIPTGLFPREFAVSPDGKTLLVSQYQSRAIQAVNLTELS</sequence>
<evidence type="ECO:0000313" key="2">
    <source>
        <dbReference type="Proteomes" id="UP001497680"/>
    </source>
</evidence>
<dbReference type="EMBL" id="MU394355">
    <property type="protein sequence ID" value="KAI6083258.1"/>
    <property type="molecule type" value="Genomic_DNA"/>
</dbReference>
<name>A0ACC0CSJ4_9PEZI</name>
<protein>
    <submittedName>
        <fullName evidence="1">Cytochrome cd1-nitrite reductase-like protein</fullName>
    </submittedName>
</protein>
<dbReference type="Proteomes" id="UP001497680">
    <property type="component" value="Unassembled WGS sequence"/>
</dbReference>